<gene>
    <name evidence="6" type="ORF">ACFQ4M_11170</name>
</gene>
<evidence type="ECO:0000313" key="7">
    <source>
        <dbReference type="Proteomes" id="UP001597158"/>
    </source>
</evidence>
<comment type="caution">
    <text evidence="6">The sequence shown here is derived from an EMBL/GenBank/DDBJ whole genome shotgun (WGS) entry which is preliminary data.</text>
</comment>
<keyword evidence="4" id="KW-0560">Oxidoreductase</keyword>
<dbReference type="RefSeq" id="WP_277831145.1">
    <property type="nucleotide sequence ID" value="NZ_JARQZE010000002.1"/>
</dbReference>
<protein>
    <submittedName>
        <fullName evidence="6">FAD-dependent oxidoreductase</fullName>
    </submittedName>
</protein>
<feature type="domain" description="FAD/NAD(P)-binding" evidence="5">
    <location>
        <begin position="3"/>
        <end position="286"/>
    </location>
</feature>
<dbReference type="Proteomes" id="UP001597158">
    <property type="component" value="Unassembled WGS sequence"/>
</dbReference>
<sequence length="371" mass="38776">MKRLVLAGAGHAHLHVLRTLGAARWPGVEVVLVTPYPRQIYSGMVPGWIAGHYRLEDCVAPVLPLAAAAGVRVVQDVVCAVDAARGHVTLAKGGRINFDVLSLDTGAGLAMDEGLSDHPGLLPVRPLEPFVARWEQALATLLDDAQARVAVIGGGAAGVELALAVAYRLRRETGAAVQRVTLACGGGLLPGHAPGVVKRARAALARQGVELVEQRVRAGTSALETAAGTPLAAAWVIAATGVAPPGWLAQSGLALAPDGFLAVGKGQQSVSHPNVFAAGDVASRIDAPHAKSGVYAVRAGPVLSGNLRRALAGRPIEAYRPQRRSLYLLATGPQEAIVSWGPLAASGSLAWRWKDWIDRRFMRQYQSSGEE</sequence>
<dbReference type="EMBL" id="JBHTMC010000024">
    <property type="protein sequence ID" value="MFD1264145.1"/>
    <property type="molecule type" value="Genomic_DNA"/>
</dbReference>
<organism evidence="6 7">
    <name type="scientific">Thauera mechernichensis</name>
    <dbReference type="NCBI Taxonomy" id="82788"/>
    <lineage>
        <taxon>Bacteria</taxon>
        <taxon>Pseudomonadati</taxon>
        <taxon>Pseudomonadota</taxon>
        <taxon>Betaproteobacteria</taxon>
        <taxon>Rhodocyclales</taxon>
        <taxon>Zoogloeaceae</taxon>
        <taxon>Thauera</taxon>
    </lineage>
</organism>
<evidence type="ECO:0000313" key="6">
    <source>
        <dbReference type="EMBL" id="MFD1264145.1"/>
    </source>
</evidence>
<dbReference type="PANTHER" id="PTHR42913:SF9">
    <property type="entry name" value="SLR1591 PROTEIN"/>
    <property type="match status" value="1"/>
</dbReference>
<evidence type="ECO:0000256" key="4">
    <source>
        <dbReference type="ARBA" id="ARBA00023002"/>
    </source>
</evidence>
<comment type="cofactor">
    <cofactor evidence="1">
        <name>FAD</name>
        <dbReference type="ChEBI" id="CHEBI:57692"/>
    </cofactor>
</comment>
<evidence type="ECO:0000256" key="1">
    <source>
        <dbReference type="ARBA" id="ARBA00001974"/>
    </source>
</evidence>
<proteinExistence type="predicted"/>
<keyword evidence="3" id="KW-0274">FAD</keyword>
<dbReference type="InterPro" id="IPR051169">
    <property type="entry name" value="NADH-Q_oxidoreductase"/>
</dbReference>
<evidence type="ECO:0000256" key="2">
    <source>
        <dbReference type="ARBA" id="ARBA00022630"/>
    </source>
</evidence>
<dbReference type="InterPro" id="IPR036188">
    <property type="entry name" value="FAD/NAD-bd_sf"/>
</dbReference>
<reference evidence="7" key="1">
    <citation type="journal article" date="2019" name="Int. J. Syst. Evol. Microbiol.">
        <title>The Global Catalogue of Microorganisms (GCM) 10K type strain sequencing project: providing services to taxonomists for standard genome sequencing and annotation.</title>
        <authorList>
            <consortium name="The Broad Institute Genomics Platform"/>
            <consortium name="The Broad Institute Genome Sequencing Center for Infectious Disease"/>
            <person name="Wu L."/>
            <person name="Ma J."/>
        </authorList>
    </citation>
    <scope>NUCLEOTIDE SEQUENCE [LARGE SCALE GENOMIC DNA]</scope>
    <source>
        <strain evidence="7">CCUG 48884</strain>
    </source>
</reference>
<dbReference type="Pfam" id="PF07992">
    <property type="entry name" value="Pyr_redox_2"/>
    <property type="match status" value="1"/>
</dbReference>
<keyword evidence="7" id="KW-1185">Reference proteome</keyword>
<keyword evidence="2" id="KW-0285">Flavoprotein</keyword>
<dbReference type="InterPro" id="IPR023753">
    <property type="entry name" value="FAD/NAD-binding_dom"/>
</dbReference>
<evidence type="ECO:0000256" key="3">
    <source>
        <dbReference type="ARBA" id="ARBA00022827"/>
    </source>
</evidence>
<dbReference type="NCBIfam" id="TIGR03169">
    <property type="entry name" value="Nterm_to_SelD"/>
    <property type="match status" value="1"/>
</dbReference>
<accession>A0ABW3WFP4</accession>
<evidence type="ECO:0000259" key="5">
    <source>
        <dbReference type="Pfam" id="PF07992"/>
    </source>
</evidence>
<name>A0ABW3WFP4_9RHOO</name>
<dbReference type="Gene3D" id="3.50.50.100">
    <property type="match status" value="1"/>
</dbReference>
<dbReference type="InterPro" id="IPR017584">
    <property type="entry name" value="Pyridine_nucleo_diS_OxRdtase_N"/>
</dbReference>
<dbReference type="PANTHER" id="PTHR42913">
    <property type="entry name" value="APOPTOSIS-INDUCING FACTOR 1"/>
    <property type="match status" value="1"/>
</dbReference>
<dbReference type="SUPFAM" id="SSF51905">
    <property type="entry name" value="FAD/NAD(P)-binding domain"/>
    <property type="match status" value="2"/>
</dbReference>